<organism evidence="15 16">
    <name type="scientific">Lomentospora prolificans</name>
    <dbReference type="NCBI Taxonomy" id="41688"/>
    <lineage>
        <taxon>Eukaryota</taxon>
        <taxon>Fungi</taxon>
        <taxon>Dikarya</taxon>
        <taxon>Ascomycota</taxon>
        <taxon>Pezizomycotina</taxon>
        <taxon>Sordariomycetes</taxon>
        <taxon>Hypocreomycetidae</taxon>
        <taxon>Microascales</taxon>
        <taxon>Microascaceae</taxon>
        <taxon>Lomentospora</taxon>
    </lineage>
</organism>
<evidence type="ECO:0000256" key="11">
    <source>
        <dbReference type="ARBA" id="ARBA00047174"/>
    </source>
</evidence>
<dbReference type="GO" id="GO:0030245">
    <property type="term" value="P:cellulose catabolic process"/>
    <property type="evidence" value="ECO:0007669"/>
    <property type="project" value="UniProtKB-KW"/>
</dbReference>
<feature type="domain" description="Auxiliary Activity family 9 catalytic" evidence="14">
    <location>
        <begin position="184"/>
        <end position="232"/>
    </location>
</feature>
<keyword evidence="5" id="KW-0136">Cellulose degradation</keyword>
<dbReference type="VEuPathDB" id="FungiDB:jhhlp_002939"/>
<dbReference type="InterPro" id="IPR005103">
    <property type="entry name" value="AA9_LPMO"/>
</dbReference>
<evidence type="ECO:0000313" key="15">
    <source>
        <dbReference type="EMBL" id="PKS11178.1"/>
    </source>
</evidence>
<evidence type="ECO:0000256" key="13">
    <source>
        <dbReference type="SAM" id="SignalP"/>
    </source>
</evidence>
<dbReference type="EMBL" id="NLAX01000008">
    <property type="protein sequence ID" value="PKS11178.1"/>
    <property type="molecule type" value="Genomic_DNA"/>
</dbReference>
<comment type="catalytic activity">
    <reaction evidence="10">
        <text>[(1-&gt;4)-beta-D-glucosyl]n+m + reduced acceptor + O2 = 4-dehydro-beta-D-glucosyl-[(1-&gt;4)-beta-D-glucosyl]n-1 + [(1-&gt;4)-beta-D-glucosyl]m + acceptor + H2O.</text>
        <dbReference type="EC" id="1.14.99.56"/>
    </reaction>
</comment>
<keyword evidence="4 13" id="KW-0732">Signal</keyword>
<keyword evidence="6" id="KW-1015">Disulfide bond</keyword>
<dbReference type="Gene3D" id="2.70.50.70">
    <property type="match status" value="2"/>
</dbReference>
<evidence type="ECO:0000256" key="5">
    <source>
        <dbReference type="ARBA" id="ARBA00023001"/>
    </source>
</evidence>
<protein>
    <recommendedName>
        <fullName evidence="11">lytic cellulose monooxygenase (C4-dehydrogenating)</fullName>
        <ecNumber evidence="11">1.14.99.56</ecNumber>
    </recommendedName>
</protein>
<dbReference type="Proteomes" id="UP000233524">
    <property type="component" value="Unassembled WGS sequence"/>
</dbReference>
<keyword evidence="8" id="KW-0624">Polysaccharide degradation</keyword>
<keyword evidence="7" id="KW-0119">Carbohydrate metabolism</keyword>
<feature type="signal peptide" evidence="13">
    <location>
        <begin position="1"/>
        <end position="20"/>
    </location>
</feature>
<dbReference type="AlphaFoldDB" id="A0A2N3NFH3"/>
<comment type="subcellular location">
    <subcellularLocation>
        <location evidence="2">Secreted</location>
    </subcellularLocation>
</comment>
<comment type="similarity">
    <text evidence="9">Belongs to the polysaccharide monooxygenase AA9 family.</text>
</comment>
<accession>A0A2N3NFH3</accession>
<evidence type="ECO:0000256" key="7">
    <source>
        <dbReference type="ARBA" id="ARBA00023277"/>
    </source>
</evidence>
<feature type="compositionally biased region" description="Basic residues" evidence="12">
    <location>
        <begin position="141"/>
        <end position="152"/>
    </location>
</feature>
<evidence type="ECO:0000256" key="1">
    <source>
        <dbReference type="ARBA" id="ARBA00001973"/>
    </source>
</evidence>
<evidence type="ECO:0000256" key="10">
    <source>
        <dbReference type="ARBA" id="ARBA00045077"/>
    </source>
</evidence>
<evidence type="ECO:0000259" key="14">
    <source>
        <dbReference type="Pfam" id="PF03443"/>
    </source>
</evidence>
<evidence type="ECO:0000256" key="12">
    <source>
        <dbReference type="SAM" id="MobiDB-lite"/>
    </source>
</evidence>
<feature type="chain" id="PRO_5014652134" description="lytic cellulose monooxygenase (C4-dehydrogenating)" evidence="13">
    <location>
        <begin position="21"/>
        <end position="247"/>
    </location>
</feature>
<sequence>MRSLANLFVASAVAVNTVAAHYIFQQFSSDGTQYPAWQYIRRNPSPEWLQNSPVTDLASKDLRCNVGGDVSNGTETLTVKAGSEFTFTLDTAVYHQGPISLYMSKAPGAVEDYDGSGPWFKIFDWGTPVRRQLADEDLVHPKHPYMHPRRRIPPPNPIPRHPQPRRPATGKQATQGPPGHCLTNSNAGPQFYISCAQINVIDGGSKEPSPTALIPGAFKATDPGYTANIYSGDMSGYVVPGPSVFSC</sequence>
<evidence type="ECO:0000256" key="4">
    <source>
        <dbReference type="ARBA" id="ARBA00022729"/>
    </source>
</evidence>
<dbReference type="InterPro" id="IPR049892">
    <property type="entry name" value="AA9"/>
</dbReference>
<dbReference type="InParanoid" id="A0A2N3NFH3"/>
<keyword evidence="3" id="KW-0964">Secreted</keyword>
<evidence type="ECO:0000313" key="16">
    <source>
        <dbReference type="Proteomes" id="UP000233524"/>
    </source>
</evidence>
<dbReference type="Pfam" id="PF03443">
    <property type="entry name" value="AA9"/>
    <property type="match status" value="2"/>
</dbReference>
<feature type="region of interest" description="Disordered" evidence="12">
    <location>
        <begin position="140"/>
        <end position="183"/>
    </location>
</feature>
<name>A0A2N3NFH3_9PEZI</name>
<evidence type="ECO:0000256" key="9">
    <source>
        <dbReference type="ARBA" id="ARBA00044502"/>
    </source>
</evidence>
<comment type="cofactor">
    <cofactor evidence="1">
        <name>Cu(2+)</name>
        <dbReference type="ChEBI" id="CHEBI:29036"/>
    </cofactor>
</comment>
<dbReference type="CDD" id="cd21175">
    <property type="entry name" value="LPMO_AA9"/>
    <property type="match status" value="1"/>
</dbReference>
<evidence type="ECO:0000256" key="6">
    <source>
        <dbReference type="ARBA" id="ARBA00023157"/>
    </source>
</evidence>
<evidence type="ECO:0000256" key="2">
    <source>
        <dbReference type="ARBA" id="ARBA00004613"/>
    </source>
</evidence>
<evidence type="ECO:0000256" key="8">
    <source>
        <dbReference type="ARBA" id="ARBA00023326"/>
    </source>
</evidence>
<gene>
    <name evidence="15" type="ORF">jhhlp_002939</name>
</gene>
<evidence type="ECO:0000256" key="3">
    <source>
        <dbReference type="ARBA" id="ARBA00022525"/>
    </source>
</evidence>
<dbReference type="PANTHER" id="PTHR33353">
    <property type="entry name" value="PUTATIVE (AFU_ORTHOLOGUE AFUA_1G12560)-RELATED"/>
    <property type="match status" value="1"/>
</dbReference>
<proteinExistence type="inferred from homology"/>
<comment type="caution">
    <text evidence="15">The sequence shown here is derived from an EMBL/GenBank/DDBJ whole genome shotgun (WGS) entry which is preliminary data.</text>
</comment>
<dbReference type="GO" id="GO:0005576">
    <property type="term" value="C:extracellular region"/>
    <property type="evidence" value="ECO:0007669"/>
    <property type="project" value="UniProtKB-SubCell"/>
</dbReference>
<dbReference type="PANTHER" id="PTHR33353:SF11">
    <property type="entry name" value="GLYCOSYLHYDROLASE FAMILY 61-7 PROTEIN"/>
    <property type="match status" value="1"/>
</dbReference>
<keyword evidence="16" id="KW-1185">Reference proteome</keyword>
<dbReference type="EC" id="1.14.99.56" evidence="11"/>
<reference evidence="15 16" key="1">
    <citation type="journal article" date="2017" name="G3 (Bethesda)">
        <title>First Draft Genome Sequence of the Pathogenic Fungus Lomentospora prolificans (Formerly Scedosporium prolificans).</title>
        <authorList>
            <person name="Luo R."/>
            <person name="Zimin A."/>
            <person name="Workman R."/>
            <person name="Fan Y."/>
            <person name="Pertea G."/>
            <person name="Grossman N."/>
            <person name="Wear M.P."/>
            <person name="Jia B."/>
            <person name="Miller H."/>
            <person name="Casadevall A."/>
            <person name="Timp W."/>
            <person name="Zhang S.X."/>
            <person name="Salzberg S.L."/>
        </authorList>
    </citation>
    <scope>NUCLEOTIDE SEQUENCE [LARGE SCALE GENOMIC DNA]</scope>
    <source>
        <strain evidence="15 16">JHH-5317</strain>
    </source>
</reference>
<dbReference type="OrthoDB" id="6038816at2759"/>
<feature type="domain" description="Auxiliary Activity family 9 catalytic" evidence="14">
    <location>
        <begin position="21"/>
        <end position="128"/>
    </location>
</feature>